<name>A0ABW5TX47_9RHOB</name>
<keyword evidence="3" id="KW-1185">Reference proteome</keyword>
<dbReference type="InterPro" id="IPR013078">
    <property type="entry name" value="His_Pase_superF_clade-1"/>
</dbReference>
<gene>
    <name evidence="2" type="ORF">ACFSUD_00580</name>
</gene>
<evidence type="ECO:0000313" key="3">
    <source>
        <dbReference type="Proteomes" id="UP001597474"/>
    </source>
</evidence>
<dbReference type="CDD" id="cd07067">
    <property type="entry name" value="HP_PGM_like"/>
    <property type="match status" value="1"/>
</dbReference>
<dbReference type="InterPro" id="IPR029033">
    <property type="entry name" value="His_PPase_superfam"/>
</dbReference>
<proteinExistence type="predicted"/>
<evidence type="ECO:0000256" key="1">
    <source>
        <dbReference type="SAM" id="MobiDB-lite"/>
    </source>
</evidence>
<organism evidence="2 3">
    <name type="scientific">Sulfitobacter aestuarii</name>
    <dbReference type="NCBI Taxonomy" id="2161676"/>
    <lineage>
        <taxon>Bacteria</taxon>
        <taxon>Pseudomonadati</taxon>
        <taxon>Pseudomonadota</taxon>
        <taxon>Alphaproteobacteria</taxon>
        <taxon>Rhodobacterales</taxon>
        <taxon>Roseobacteraceae</taxon>
        <taxon>Sulfitobacter</taxon>
    </lineage>
</organism>
<dbReference type="PANTHER" id="PTHR47623:SF1">
    <property type="entry name" value="OS09G0287300 PROTEIN"/>
    <property type="match status" value="1"/>
</dbReference>
<dbReference type="RefSeq" id="WP_386370361.1">
    <property type="nucleotide sequence ID" value="NZ_JBHUMP010000001.1"/>
</dbReference>
<dbReference type="Proteomes" id="UP001597474">
    <property type="component" value="Unassembled WGS sequence"/>
</dbReference>
<dbReference type="Pfam" id="PF00300">
    <property type="entry name" value="His_Phos_1"/>
    <property type="match status" value="1"/>
</dbReference>
<dbReference type="Gene3D" id="3.40.50.1240">
    <property type="entry name" value="Phosphoglycerate mutase-like"/>
    <property type="match status" value="1"/>
</dbReference>
<reference evidence="3" key="1">
    <citation type="journal article" date="2019" name="Int. J. Syst. Evol. Microbiol.">
        <title>The Global Catalogue of Microorganisms (GCM) 10K type strain sequencing project: providing services to taxonomists for standard genome sequencing and annotation.</title>
        <authorList>
            <consortium name="The Broad Institute Genomics Platform"/>
            <consortium name="The Broad Institute Genome Sequencing Center for Infectious Disease"/>
            <person name="Wu L."/>
            <person name="Ma J."/>
        </authorList>
    </citation>
    <scope>NUCLEOTIDE SEQUENCE [LARGE SCALE GENOMIC DNA]</scope>
    <source>
        <strain evidence="3">TISTR 2562</strain>
    </source>
</reference>
<dbReference type="SMART" id="SM00855">
    <property type="entry name" value="PGAM"/>
    <property type="match status" value="1"/>
</dbReference>
<dbReference type="SUPFAM" id="SSF53254">
    <property type="entry name" value="Phosphoglycerate mutase-like"/>
    <property type="match status" value="1"/>
</dbReference>
<protein>
    <submittedName>
        <fullName evidence="2">SixA phosphatase family protein</fullName>
    </submittedName>
</protein>
<evidence type="ECO:0000313" key="2">
    <source>
        <dbReference type="EMBL" id="MFD2738055.1"/>
    </source>
</evidence>
<sequence length="168" mass="18756">MKRLILMRHAKSDWSGGPNSDHERPLNKRGRRSSAALGDWLREQELEPDQVLCSSAIRTHETLLRLSLPEDLPVTLTRDLYLAEPEEMLAVLRSATGDCVLMLAHNPGSSITARRLLAQVPEHPRFSAYPTGATLVADFDIDKWQDLRWGSGVCCDFVVPRDLPAADS</sequence>
<dbReference type="PANTHER" id="PTHR47623">
    <property type="entry name" value="OS09G0287300 PROTEIN"/>
    <property type="match status" value="1"/>
</dbReference>
<dbReference type="EMBL" id="JBHUMP010000001">
    <property type="protein sequence ID" value="MFD2738055.1"/>
    <property type="molecule type" value="Genomic_DNA"/>
</dbReference>
<feature type="region of interest" description="Disordered" evidence="1">
    <location>
        <begin position="11"/>
        <end position="31"/>
    </location>
</feature>
<comment type="caution">
    <text evidence="2">The sequence shown here is derived from an EMBL/GenBank/DDBJ whole genome shotgun (WGS) entry which is preliminary data.</text>
</comment>
<accession>A0ABW5TX47</accession>